<feature type="compositionally biased region" description="Basic and acidic residues" evidence="1">
    <location>
        <begin position="661"/>
        <end position="671"/>
    </location>
</feature>
<evidence type="ECO:0000313" key="4">
    <source>
        <dbReference type="EMBL" id="CAE8743992.1"/>
    </source>
</evidence>
<evidence type="ECO:0000313" key="5">
    <source>
        <dbReference type="Proteomes" id="UP000654075"/>
    </source>
</evidence>
<feature type="compositionally biased region" description="Basic and acidic residues" evidence="1">
    <location>
        <begin position="458"/>
        <end position="469"/>
    </location>
</feature>
<dbReference type="OrthoDB" id="430857at2759"/>
<evidence type="ECO:0000259" key="2">
    <source>
        <dbReference type="PROSITE" id="PS50076"/>
    </source>
</evidence>
<dbReference type="CDD" id="cd06257">
    <property type="entry name" value="DnaJ"/>
    <property type="match status" value="1"/>
</dbReference>
<feature type="region of interest" description="Disordered" evidence="1">
    <location>
        <begin position="628"/>
        <end position="671"/>
    </location>
</feature>
<feature type="compositionally biased region" description="Basic and acidic residues" evidence="1">
    <location>
        <begin position="478"/>
        <end position="488"/>
    </location>
</feature>
<dbReference type="Pfam" id="PF00226">
    <property type="entry name" value="DnaJ"/>
    <property type="match status" value="1"/>
</dbReference>
<dbReference type="EMBL" id="CAJNNV010032413">
    <property type="protein sequence ID" value="CAE8639915.1"/>
    <property type="molecule type" value="Genomic_DNA"/>
</dbReference>
<feature type="compositionally biased region" description="Pro residues" evidence="1">
    <location>
        <begin position="79"/>
        <end position="91"/>
    </location>
</feature>
<dbReference type="AlphaFoldDB" id="A0A813HNP8"/>
<feature type="compositionally biased region" description="Basic and acidic residues" evidence="1">
    <location>
        <begin position="628"/>
        <end position="652"/>
    </location>
</feature>
<keyword evidence="5" id="KW-1185">Reference proteome</keyword>
<dbReference type="PROSITE" id="PS50076">
    <property type="entry name" value="DNAJ_2"/>
    <property type="match status" value="1"/>
</dbReference>
<feature type="domain" description="J" evidence="2">
    <location>
        <begin position="149"/>
        <end position="226"/>
    </location>
</feature>
<dbReference type="InterPro" id="IPR001623">
    <property type="entry name" value="DnaJ_domain"/>
</dbReference>
<dbReference type="SUPFAM" id="SSF46565">
    <property type="entry name" value="Chaperone J-domain"/>
    <property type="match status" value="1"/>
</dbReference>
<evidence type="ECO:0000256" key="1">
    <source>
        <dbReference type="SAM" id="MobiDB-lite"/>
    </source>
</evidence>
<feature type="compositionally biased region" description="Basic and acidic residues" evidence="1">
    <location>
        <begin position="423"/>
        <end position="448"/>
    </location>
</feature>
<feature type="compositionally biased region" description="Basic residues" evidence="1">
    <location>
        <begin position="398"/>
        <end position="422"/>
    </location>
</feature>
<evidence type="ECO:0000313" key="3">
    <source>
        <dbReference type="EMBL" id="CAE8639915.1"/>
    </source>
</evidence>
<comment type="caution">
    <text evidence="3">The sequence shown here is derived from an EMBL/GenBank/DDBJ whole genome shotgun (WGS) entry which is preliminary data.</text>
</comment>
<protein>
    <recommendedName>
        <fullName evidence="2">J domain-containing protein</fullName>
    </recommendedName>
</protein>
<dbReference type="Gene3D" id="1.10.287.110">
    <property type="entry name" value="DnaJ domain"/>
    <property type="match status" value="1"/>
</dbReference>
<proteinExistence type="predicted"/>
<dbReference type="InterPro" id="IPR036869">
    <property type="entry name" value="J_dom_sf"/>
</dbReference>
<feature type="compositionally biased region" description="Basic and acidic residues" evidence="1">
    <location>
        <begin position="27"/>
        <end position="53"/>
    </location>
</feature>
<feature type="region of interest" description="Disordered" evidence="1">
    <location>
        <begin position="1"/>
        <end position="96"/>
    </location>
</feature>
<accession>A0A813HNP8</accession>
<dbReference type="Proteomes" id="UP000626109">
    <property type="component" value="Unassembled WGS sequence"/>
</dbReference>
<feature type="region of interest" description="Disordered" evidence="1">
    <location>
        <begin position="374"/>
        <end position="488"/>
    </location>
</feature>
<organism evidence="3 5">
    <name type="scientific">Polarella glacialis</name>
    <name type="common">Dinoflagellate</name>
    <dbReference type="NCBI Taxonomy" id="89957"/>
    <lineage>
        <taxon>Eukaryota</taxon>
        <taxon>Sar</taxon>
        <taxon>Alveolata</taxon>
        <taxon>Dinophyceae</taxon>
        <taxon>Suessiales</taxon>
        <taxon>Suessiaceae</taxon>
        <taxon>Polarella</taxon>
    </lineage>
</organism>
<reference evidence="3" key="1">
    <citation type="submission" date="2021-02" db="EMBL/GenBank/DDBJ databases">
        <authorList>
            <person name="Dougan E. K."/>
            <person name="Rhodes N."/>
            <person name="Thang M."/>
            <person name="Chan C."/>
        </authorList>
    </citation>
    <scope>NUCLEOTIDE SEQUENCE</scope>
</reference>
<gene>
    <name evidence="3" type="ORF">PGLA1383_LOCUS54891</name>
    <name evidence="4" type="ORF">PGLA2088_LOCUS51675</name>
</gene>
<dbReference type="EMBL" id="CAJNNW010037699">
    <property type="protein sequence ID" value="CAE8743992.1"/>
    <property type="molecule type" value="Genomic_DNA"/>
</dbReference>
<dbReference type="Proteomes" id="UP000654075">
    <property type="component" value="Unassembled WGS sequence"/>
</dbReference>
<sequence length="671" mass="74724">MADADEDLERQAQEMAEKALPASLPKAARDKKLPEVKKKILERLKAQRAERKPVAVAVTSSSAPGQPPAPASFANGPPSAAPPPPPPPPPSDEGFKLCRIDGVELCGDEPWFADAAVRRRLRESVAEAHKEQKILVGLPSDEVVRICPEDGRVLGAGAVLRLGGAHLGGYGESDIAYAYRQLSRALHPDKNPDLDKAPAAFHRLSEASEELRQGLDAQRAALQQLVAAMGGTATPQMLERPQEALFAEATRMLCAVCGIVGEGEVSAVAQGRAFLSFSRSSKMFYSCQIKTLLTEWFEKTQLLDLYASVPVRTAYDCAPKRYRGQFLCLLNRAVIAEAKRFNDCVRGSWPTIMQTFPELGLWRDLRQAIQSRVWDSSGEPAPPVPDEPVPEPEPEKKSRSRKRSRSRRRRDRSSRGDRKRNSHKEADDKEYDGRSHRDSTNDWYDRDRTKGRKGPPIAERERIRDDTWDSRWTTSDGGEQHSARKEEEPVFISRENREVIAVHPTMGWRACRWARKWRAAMAAILPSGFDSALPVTDHEVRKLAAMLWKDIISWSKGTDVERVLGLYKCDHQTSKTFGREDKAEAAASRGLEPGLPPAEWCFIPAADLLLVVGEGLVGITTEGLFADKPKGQKRQKLEQCYKKRDTKDEVKTDGSAPASKAESERSSKWDK</sequence>
<name>A0A813HNP8_POLGL</name>